<feature type="coiled-coil region" evidence="6">
    <location>
        <begin position="263"/>
        <end position="378"/>
    </location>
</feature>
<feature type="transmembrane region" description="Helical" evidence="7">
    <location>
        <begin position="403"/>
        <end position="424"/>
    </location>
</feature>
<reference evidence="10 11" key="1">
    <citation type="submission" date="2023-03" db="EMBL/GenBank/DDBJ databases">
        <authorList>
            <person name="Pearce D."/>
        </authorList>
    </citation>
    <scope>NUCLEOTIDE SEQUENCE [LARGE SCALE GENOMIC DNA]</scope>
    <source>
        <strain evidence="10">Msz</strain>
    </source>
</reference>
<dbReference type="PANTHER" id="PTHR32309:SF13">
    <property type="entry name" value="FERRIC ENTEROBACTIN TRANSPORT PROTEIN FEPE"/>
    <property type="match status" value="1"/>
</dbReference>
<dbReference type="Pfam" id="PF02706">
    <property type="entry name" value="Wzz"/>
    <property type="match status" value="1"/>
</dbReference>
<dbReference type="InterPro" id="IPR017468">
    <property type="entry name" value="Chain_len_reg_EpsF"/>
</dbReference>
<keyword evidence="11" id="KW-1185">Reference proteome</keyword>
<dbReference type="InterPro" id="IPR032807">
    <property type="entry name" value="GNVR"/>
</dbReference>
<evidence type="ECO:0000256" key="3">
    <source>
        <dbReference type="ARBA" id="ARBA00022692"/>
    </source>
</evidence>
<feature type="domain" description="Polysaccharide chain length determinant N-terminal" evidence="8">
    <location>
        <begin position="2"/>
        <end position="90"/>
    </location>
</feature>
<evidence type="ECO:0000313" key="11">
    <source>
        <dbReference type="Proteomes" id="UP001162030"/>
    </source>
</evidence>
<evidence type="ECO:0000256" key="6">
    <source>
        <dbReference type="SAM" id="Coils"/>
    </source>
</evidence>
<keyword evidence="4 7" id="KW-1133">Transmembrane helix</keyword>
<dbReference type="Proteomes" id="UP001162030">
    <property type="component" value="Chromosome"/>
</dbReference>
<evidence type="ECO:0000313" key="10">
    <source>
        <dbReference type="EMBL" id="CAI8925926.1"/>
    </source>
</evidence>
<feature type="transmembrane region" description="Helical" evidence="7">
    <location>
        <begin position="12"/>
        <end position="35"/>
    </location>
</feature>
<gene>
    <name evidence="10" type="ORF">MSZNOR_3937</name>
</gene>
<dbReference type="EMBL" id="OX458333">
    <property type="protein sequence ID" value="CAI8925926.1"/>
    <property type="molecule type" value="Genomic_DNA"/>
</dbReference>
<proteinExistence type="predicted"/>
<dbReference type="InterPro" id="IPR050445">
    <property type="entry name" value="Bact_polysacc_biosynth/exp"/>
</dbReference>
<feature type="coiled-coil region" evidence="6">
    <location>
        <begin position="174"/>
        <end position="231"/>
    </location>
</feature>
<evidence type="ECO:0000259" key="9">
    <source>
        <dbReference type="Pfam" id="PF13807"/>
    </source>
</evidence>
<evidence type="ECO:0000259" key="8">
    <source>
        <dbReference type="Pfam" id="PF02706"/>
    </source>
</evidence>
<evidence type="ECO:0000256" key="4">
    <source>
        <dbReference type="ARBA" id="ARBA00022989"/>
    </source>
</evidence>
<dbReference type="NCBIfam" id="TIGR03017">
    <property type="entry name" value="EpsF"/>
    <property type="match status" value="1"/>
</dbReference>
<keyword evidence="2" id="KW-1003">Cell membrane</keyword>
<name>A0ABM9I6Q8_9GAMM</name>
<evidence type="ECO:0000256" key="2">
    <source>
        <dbReference type="ARBA" id="ARBA00022475"/>
    </source>
</evidence>
<keyword evidence="6" id="KW-0175">Coiled coil</keyword>
<dbReference type="InterPro" id="IPR003856">
    <property type="entry name" value="LPS_length_determ_N"/>
</dbReference>
<sequence>MSLLQLILILLARWRAVLLTFLLTVSVTVGISLLMPKTYTASASVLVDFKGGIDPITGMMLPGQMVSGYMNTQVDIITSRNVALKVVDALKLTESPDTIKAFHEATRGRGSIRHWLADAVVKNLSVKPSRDSSVINIAYSAPDPDHAAAMANAFAQSYIQTSLELKVEPARTQAAWFEDQLRNLQRNVEEARTRLSEYLQQTGIVASDERLDVENARLAELSSQLVVAQAQTYDSLTRQKQAAEAFAQGRLDELPDVQTNSMVQSLKSELARSEAKLAEAAEQLSRNHPKYQSLQAEVDKLKRKVAEEIQAVKSAIANAAIHAQRHEAEIEKALAEQKARVLKLKEQRDRVMLLTREVENAERTYDTAKQRTEQIRLESQRNQTEIALLNPAIPPLYPSKPRIFLNTVIAMVLGVLLGVGVGLLREVLDRRVRSEDDVDPALGIPLLASISGHRPNRWAWLINKAELPTAGLFQ</sequence>
<comment type="subcellular location">
    <subcellularLocation>
        <location evidence="1">Cell membrane</location>
        <topology evidence="1">Multi-pass membrane protein</topology>
    </subcellularLocation>
</comment>
<protein>
    <submittedName>
        <fullName evidence="10">Chain length determinant protein EpsF</fullName>
    </submittedName>
</protein>
<accession>A0ABM9I6Q8</accession>
<dbReference type="RefSeq" id="WP_026609438.1">
    <property type="nucleotide sequence ID" value="NZ_OX458333.1"/>
</dbReference>
<keyword evidence="3 7" id="KW-0812">Transmembrane</keyword>
<organism evidence="10 11">
    <name type="scientific">Methylocaldum szegediense</name>
    <dbReference type="NCBI Taxonomy" id="73780"/>
    <lineage>
        <taxon>Bacteria</taxon>
        <taxon>Pseudomonadati</taxon>
        <taxon>Pseudomonadota</taxon>
        <taxon>Gammaproteobacteria</taxon>
        <taxon>Methylococcales</taxon>
        <taxon>Methylococcaceae</taxon>
        <taxon>Methylocaldum</taxon>
    </lineage>
</organism>
<keyword evidence="5 7" id="KW-0472">Membrane</keyword>
<evidence type="ECO:0000256" key="5">
    <source>
        <dbReference type="ARBA" id="ARBA00023136"/>
    </source>
</evidence>
<dbReference type="PANTHER" id="PTHR32309">
    <property type="entry name" value="TYROSINE-PROTEIN KINASE"/>
    <property type="match status" value="1"/>
</dbReference>
<evidence type="ECO:0000256" key="7">
    <source>
        <dbReference type="SAM" id="Phobius"/>
    </source>
</evidence>
<evidence type="ECO:0000256" key="1">
    <source>
        <dbReference type="ARBA" id="ARBA00004651"/>
    </source>
</evidence>
<dbReference type="Pfam" id="PF13807">
    <property type="entry name" value="GNVR"/>
    <property type="match status" value="1"/>
</dbReference>
<feature type="domain" description="Tyrosine-protein kinase G-rich" evidence="9">
    <location>
        <begin position="348"/>
        <end position="426"/>
    </location>
</feature>